<proteinExistence type="predicted"/>
<dbReference type="Gene3D" id="3.30.420.10">
    <property type="entry name" value="Ribonuclease H-like superfamily/Ribonuclease H"/>
    <property type="match status" value="1"/>
</dbReference>
<keyword evidence="2" id="KW-1185">Reference proteome</keyword>
<evidence type="ECO:0000313" key="2">
    <source>
        <dbReference type="Proteomes" id="UP000005408"/>
    </source>
</evidence>
<dbReference type="InterPro" id="IPR036397">
    <property type="entry name" value="RNaseH_sf"/>
</dbReference>
<name>A0A8W8K3M6_MAGGI</name>
<dbReference type="InterPro" id="IPR012337">
    <property type="entry name" value="RNaseH-like_sf"/>
</dbReference>
<accession>A0A8W8K3M6</accession>
<dbReference type="EnsemblMetazoa" id="G22293.1">
    <property type="protein sequence ID" value="G22293.1:cds"/>
    <property type="gene ID" value="G22293"/>
</dbReference>
<reference evidence="1" key="1">
    <citation type="submission" date="2022-08" db="UniProtKB">
        <authorList>
            <consortium name="EnsemblMetazoa"/>
        </authorList>
    </citation>
    <scope>IDENTIFICATION</scope>
    <source>
        <strain evidence="1">05x7-T-G4-1.051#20</strain>
    </source>
</reference>
<dbReference type="SUPFAM" id="SSF53098">
    <property type="entry name" value="Ribonuclease H-like"/>
    <property type="match status" value="1"/>
</dbReference>
<evidence type="ECO:0000313" key="1">
    <source>
        <dbReference type="EnsemblMetazoa" id="G22293.1:cds"/>
    </source>
</evidence>
<sequence>MLFLRFMKTYYCHLERIHNCFLHVLRTNAHITRTSNPALHTINAAMNSSSTTKQESTAEIKEGTTYQSGVDLNPSATSSASTEEIPDTVVRPTPTVVDKGNHTFIYFDLETTGLGTSCDIIQLACVAGEDSFNRYVFPKSPNTDGATAELDYIE</sequence>
<dbReference type="GO" id="GO:0003676">
    <property type="term" value="F:nucleic acid binding"/>
    <property type="evidence" value="ECO:0007669"/>
    <property type="project" value="InterPro"/>
</dbReference>
<protein>
    <recommendedName>
        <fullName evidence="3">Exonuclease domain-containing protein</fullName>
    </recommendedName>
</protein>
<dbReference type="Proteomes" id="UP000005408">
    <property type="component" value="Unassembled WGS sequence"/>
</dbReference>
<dbReference type="AlphaFoldDB" id="A0A8W8K3M6"/>
<evidence type="ECO:0008006" key="3">
    <source>
        <dbReference type="Google" id="ProtNLM"/>
    </source>
</evidence>
<organism evidence="1 2">
    <name type="scientific">Magallana gigas</name>
    <name type="common">Pacific oyster</name>
    <name type="synonym">Crassostrea gigas</name>
    <dbReference type="NCBI Taxonomy" id="29159"/>
    <lineage>
        <taxon>Eukaryota</taxon>
        <taxon>Metazoa</taxon>
        <taxon>Spiralia</taxon>
        <taxon>Lophotrochozoa</taxon>
        <taxon>Mollusca</taxon>
        <taxon>Bivalvia</taxon>
        <taxon>Autobranchia</taxon>
        <taxon>Pteriomorphia</taxon>
        <taxon>Ostreida</taxon>
        <taxon>Ostreoidea</taxon>
        <taxon>Ostreidae</taxon>
        <taxon>Magallana</taxon>
    </lineage>
</organism>